<comment type="similarity">
    <text evidence="1">Belongs to the carbon-nitrogen hydrolase superfamily. NIT1/NIT2 family.</text>
</comment>
<dbReference type="CDD" id="cd07581">
    <property type="entry name" value="nitrilase_3"/>
    <property type="match status" value="1"/>
</dbReference>
<sequence>MRLALAQIISSADKRANLDAVQDQVVRAADAGAELVIFPEATMCAFGNRLDTVAEPLDGPWVSRLTAIAAASGVTAVAGMFTPSEQRAPDGRTKVGNTLVVTGPDGLVSYRKIHLFDAFGFAESDTVVPGTEPVVTPIGGLQVGLTVCYDVRFPGLYTRLADQGAELIIVSASWGAGPGKVAQWQLLTQARALDSTCFVAAVGQADPATQGIKTRGSAPTGVGYSALIDPAGGAVIGAGAEPELLVVDVETERLPAIRETIPVIANRRF</sequence>
<dbReference type="InterPro" id="IPR036526">
    <property type="entry name" value="C-N_Hydrolase_sf"/>
</dbReference>
<dbReference type="Pfam" id="PF00795">
    <property type="entry name" value="CN_hydrolase"/>
    <property type="match status" value="1"/>
</dbReference>
<evidence type="ECO:0000256" key="1">
    <source>
        <dbReference type="ARBA" id="ARBA00010613"/>
    </source>
</evidence>
<dbReference type="STRING" id="630515.SAMN04489812_0220"/>
<gene>
    <name evidence="3" type="ORF">SAMN04489812_0220</name>
</gene>
<evidence type="ECO:0000313" key="4">
    <source>
        <dbReference type="Proteomes" id="UP000199103"/>
    </source>
</evidence>
<dbReference type="Gene3D" id="3.60.110.10">
    <property type="entry name" value="Carbon-nitrogen hydrolase"/>
    <property type="match status" value="1"/>
</dbReference>
<dbReference type="PROSITE" id="PS50263">
    <property type="entry name" value="CN_HYDROLASE"/>
    <property type="match status" value="1"/>
</dbReference>
<organism evidence="3 4">
    <name type="scientific">Microlunatus soli</name>
    <dbReference type="NCBI Taxonomy" id="630515"/>
    <lineage>
        <taxon>Bacteria</taxon>
        <taxon>Bacillati</taxon>
        <taxon>Actinomycetota</taxon>
        <taxon>Actinomycetes</taxon>
        <taxon>Propionibacteriales</taxon>
        <taxon>Propionibacteriaceae</taxon>
        <taxon>Microlunatus</taxon>
    </lineage>
</organism>
<dbReference type="RefSeq" id="WP_091518532.1">
    <property type="nucleotide sequence ID" value="NZ_LT629772.1"/>
</dbReference>
<dbReference type="PANTHER" id="PTHR23088">
    <property type="entry name" value="NITRILASE-RELATED"/>
    <property type="match status" value="1"/>
</dbReference>
<dbReference type="InterPro" id="IPR003010">
    <property type="entry name" value="C-N_Hydrolase"/>
</dbReference>
<dbReference type="GO" id="GO:0016787">
    <property type="term" value="F:hydrolase activity"/>
    <property type="evidence" value="ECO:0007669"/>
    <property type="project" value="UniProtKB-KW"/>
</dbReference>
<dbReference type="PANTHER" id="PTHR23088:SF27">
    <property type="entry name" value="DEAMINATED GLUTATHIONE AMIDASE"/>
    <property type="match status" value="1"/>
</dbReference>
<reference evidence="3 4" key="1">
    <citation type="submission" date="2016-10" db="EMBL/GenBank/DDBJ databases">
        <authorList>
            <person name="de Groot N.N."/>
        </authorList>
    </citation>
    <scope>NUCLEOTIDE SEQUENCE [LARGE SCALE GENOMIC DNA]</scope>
    <source>
        <strain evidence="3 4">DSM 21800</strain>
    </source>
</reference>
<dbReference type="Proteomes" id="UP000199103">
    <property type="component" value="Chromosome I"/>
</dbReference>
<dbReference type="InterPro" id="IPR001110">
    <property type="entry name" value="UPF0012_CS"/>
</dbReference>
<dbReference type="EMBL" id="LT629772">
    <property type="protein sequence ID" value="SDR88978.1"/>
    <property type="molecule type" value="Genomic_DNA"/>
</dbReference>
<accession>A0A1H1MQH9</accession>
<dbReference type="PROSITE" id="PS01227">
    <property type="entry name" value="UPF0012"/>
    <property type="match status" value="1"/>
</dbReference>
<proteinExistence type="inferred from homology"/>
<dbReference type="AlphaFoldDB" id="A0A1H1MQH9"/>
<evidence type="ECO:0000259" key="2">
    <source>
        <dbReference type="PROSITE" id="PS50263"/>
    </source>
</evidence>
<name>A0A1H1MQH9_9ACTN</name>
<evidence type="ECO:0000313" key="3">
    <source>
        <dbReference type="EMBL" id="SDR88978.1"/>
    </source>
</evidence>
<keyword evidence="3" id="KW-0378">Hydrolase</keyword>
<protein>
    <submittedName>
        <fullName evidence="3">Predicted amidohydrolase</fullName>
    </submittedName>
</protein>
<dbReference type="OrthoDB" id="9811121at2"/>
<feature type="domain" description="CN hydrolase" evidence="2">
    <location>
        <begin position="1"/>
        <end position="253"/>
    </location>
</feature>
<keyword evidence="4" id="KW-1185">Reference proteome</keyword>
<dbReference type="SUPFAM" id="SSF56317">
    <property type="entry name" value="Carbon-nitrogen hydrolase"/>
    <property type="match status" value="1"/>
</dbReference>